<evidence type="ECO:0000259" key="2">
    <source>
        <dbReference type="PROSITE" id="PS50076"/>
    </source>
</evidence>
<dbReference type="Proteomes" id="UP000664534">
    <property type="component" value="Unassembled WGS sequence"/>
</dbReference>
<dbReference type="InterPro" id="IPR001623">
    <property type="entry name" value="DnaJ_domain"/>
</dbReference>
<dbReference type="InterPro" id="IPR036869">
    <property type="entry name" value="J_dom_sf"/>
</dbReference>
<organism evidence="3 4">
    <name type="scientific">Imshaugia aleurites</name>
    <dbReference type="NCBI Taxonomy" id="172621"/>
    <lineage>
        <taxon>Eukaryota</taxon>
        <taxon>Fungi</taxon>
        <taxon>Dikarya</taxon>
        <taxon>Ascomycota</taxon>
        <taxon>Pezizomycotina</taxon>
        <taxon>Lecanoromycetes</taxon>
        <taxon>OSLEUM clade</taxon>
        <taxon>Lecanoromycetidae</taxon>
        <taxon>Lecanorales</taxon>
        <taxon>Lecanorineae</taxon>
        <taxon>Parmeliaceae</taxon>
        <taxon>Imshaugia</taxon>
    </lineage>
</organism>
<dbReference type="EMBL" id="CAJPDT010000177">
    <property type="protein sequence ID" value="CAF9942273.1"/>
    <property type="molecule type" value="Genomic_DNA"/>
</dbReference>
<dbReference type="Gene3D" id="1.10.287.110">
    <property type="entry name" value="DnaJ domain"/>
    <property type="match status" value="1"/>
</dbReference>
<name>A0A8H3PJB0_9LECA</name>
<dbReference type="OrthoDB" id="442087at2759"/>
<dbReference type="AlphaFoldDB" id="A0A8H3PJB0"/>
<dbReference type="InterPro" id="IPR050817">
    <property type="entry name" value="DjlA_DnaK_co-chaperone"/>
</dbReference>
<feature type="region of interest" description="Disordered" evidence="1">
    <location>
        <begin position="221"/>
        <end position="321"/>
    </location>
</feature>
<dbReference type="Pfam" id="PF00226">
    <property type="entry name" value="DnaJ"/>
    <property type="match status" value="1"/>
</dbReference>
<evidence type="ECO:0000256" key="1">
    <source>
        <dbReference type="SAM" id="MobiDB-lite"/>
    </source>
</evidence>
<dbReference type="SUPFAM" id="SSF46565">
    <property type="entry name" value="Chaperone J-domain"/>
    <property type="match status" value="1"/>
</dbReference>
<dbReference type="PRINTS" id="PR00625">
    <property type="entry name" value="JDOMAIN"/>
</dbReference>
<feature type="compositionally biased region" description="Basic and acidic residues" evidence="1">
    <location>
        <begin position="235"/>
        <end position="244"/>
    </location>
</feature>
<dbReference type="PROSITE" id="PS50076">
    <property type="entry name" value="DNAJ_2"/>
    <property type="match status" value="1"/>
</dbReference>
<sequence length="321" mass="37335">MSGPAGKCFYEVLGVHPHAQKQEIKNAYRRLALRLHPDKNQDNPSAKELFQEIQAAYEALSEDDKRAKYDTTARFAPSHPSTRAWREPSYEPCNAYTEDPPFWSAELCEMTVQKCARIAKIQHLEHEIYGLVVLLDALIDTENRAVSKEHQTQAWLSLIKSHSKKVNAQRHHDFLTKSAHINTHLNRVKDELRTAHEEHRKMLEKDNMRKTWWARERVRRVDEENRRAATTAAEAARRRAERARQHGKGAAEAAEEIRRQAQEEATKRAQATKAEEETQRRAERAREDPEAAKKRQREAQEWLAEKRKETLAQESKEASEK</sequence>
<dbReference type="SMART" id="SM00271">
    <property type="entry name" value="DnaJ"/>
    <property type="match status" value="1"/>
</dbReference>
<reference evidence="3" key="1">
    <citation type="submission" date="2021-03" db="EMBL/GenBank/DDBJ databases">
        <authorList>
            <person name="Tagirdzhanova G."/>
        </authorList>
    </citation>
    <scope>NUCLEOTIDE SEQUENCE</scope>
</reference>
<dbReference type="PANTHER" id="PTHR24074">
    <property type="entry name" value="CO-CHAPERONE PROTEIN DJLA"/>
    <property type="match status" value="1"/>
</dbReference>
<protein>
    <recommendedName>
        <fullName evidence="2">J domain-containing protein</fullName>
    </recommendedName>
</protein>
<accession>A0A8H3PJB0</accession>
<keyword evidence="4" id="KW-1185">Reference proteome</keyword>
<dbReference type="CDD" id="cd06257">
    <property type="entry name" value="DnaJ"/>
    <property type="match status" value="1"/>
</dbReference>
<gene>
    <name evidence="3" type="ORF">IMSHALPRED_003445</name>
</gene>
<feature type="compositionally biased region" description="Basic and acidic residues" evidence="1">
    <location>
        <begin position="255"/>
        <end position="321"/>
    </location>
</feature>
<comment type="caution">
    <text evidence="3">The sequence shown here is derived from an EMBL/GenBank/DDBJ whole genome shotgun (WGS) entry which is preliminary data.</text>
</comment>
<evidence type="ECO:0000313" key="4">
    <source>
        <dbReference type="Proteomes" id="UP000664534"/>
    </source>
</evidence>
<feature type="domain" description="J" evidence="2">
    <location>
        <begin position="8"/>
        <end position="73"/>
    </location>
</feature>
<evidence type="ECO:0000313" key="3">
    <source>
        <dbReference type="EMBL" id="CAF9942273.1"/>
    </source>
</evidence>
<proteinExistence type="predicted"/>